<reference evidence="2 3" key="1">
    <citation type="submission" date="2020-08" db="EMBL/GenBank/DDBJ databases">
        <title>Sequencing the genomes of 1000 actinobacteria strains.</title>
        <authorList>
            <person name="Klenk H.-P."/>
        </authorList>
    </citation>
    <scope>NUCLEOTIDE SEQUENCE [LARGE SCALE GENOMIC DNA]</scope>
    <source>
        <strain evidence="2 3">DSM 23694</strain>
    </source>
</reference>
<keyword evidence="1" id="KW-0732">Signal</keyword>
<organism evidence="2 3">
    <name type="scientific">Neomicrococcus lactis</name>
    <dbReference type="NCBI Taxonomy" id="732241"/>
    <lineage>
        <taxon>Bacteria</taxon>
        <taxon>Bacillati</taxon>
        <taxon>Actinomycetota</taxon>
        <taxon>Actinomycetes</taxon>
        <taxon>Micrococcales</taxon>
        <taxon>Micrococcaceae</taxon>
        <taxon>Neomicrococcus</taxon>
    </lineage>
</organism>
<evidence type="ECO:0000256" key="1">
    <source>
        <dbReference type="SAM" id="SignalP"/>
    </source>
</evidence>
<feature type="chain" id="PRO_5038809656" evidence="1">
    <location>
        <begin position="16"/>
        <end position="96"/>
    </location>
</feature>
<protein>
    <submittedName>
        <fullName evidence="2">Uncharacterized protein</fullName>
    </submittedName>
</protein>
<evidence type="ECO:0000313" key="2">
    <source>
        <dbReference type="EMBL" id="MBB5598400.1"/>
    </source>
</evidence>
<dbReference type="Proteomes" id="UP000523863">
    <property type="component" value="Unassembled WGS sequence"/>
</dbReference>
<dbReference type="EMBL" id="JACHBL010000001">
    <property type="protein sequence ID" value="MBB5598400.1"/>
    <property type="molecule type" value="Genomic_DNA"/>
</dbReference>
<evidence type="ECO:0000313" key="3">
    <source>
        <dbReference type="Proteomes" id="UP000523863"/>
    </source>
</evidence>
<dbReference type="AlphaFoldDB" id="A0A7W9DB81"/>
<sequence length="96" mass="10512">MKLLLTIIASCLWSAADLIQQAAHEVWLSAAGQVVVNEVIVNEKGKMQKLDARSDAYRGSSSLLGELVESFAFVISECVKDVHQKSWPKHLSASKT</sequence>
<gene>
    <name evidence="2" type="ORF">BKA12_001480</name>
</gene>
<comment type="caution">
    <text evidence="2">The sequence shown here is derived from an EMBL/GenBank/DDBJ whole genome shotgun (WGS) entry which is preliminary data.</text>
</comment>
<accession>A0A7W9DB81</accession>
<name>A0A7W9DB81_9MICC</name>
<proteinExistence type="predicted"/>
<keyword evidence="3" id="KW-1185">Reference proteome</keyword>
<feature type="signal peptide" evidence="1">
    <location>
        <begin position="1"/>
        <end position="15"/>
    </location>
</feature>